<dbReference type="Pfam" id="PF05569">
    <property type="entry name" value="Peptidase_M56"/>
    <property type="match status" value="1"/>
</dbReference>
<dbReference type="PANTHER" id="PTHR34978:SF3">
    <property type="entry name" value="SLR0241 PROTEIN"/>
    <property type="match status" value="1"/>
</dbReference>
<feature type="transmembrane region" description="Helical" evidence="2">
    <location>
        <begin position="141"/>
        <end position="163"/>
    </location>
</feature>
<feature type="transmembrane region" description="Helical" evidence="2">
    <location>
        <begin position="45"/>
        <end position="63"/>
    </location>
</feature>
<feature type="transmembrane region" description="Helical" evidence="2">
    <location>
        <begin position="253"/>
        <end position="275"/>
    </location>
</feature>
<dbReference type="CDD" id="cd07341">
    <property type="entry name" value="M56_BlaR1_MecR1_like"/>
    <property type="match status" value="1"/>
</dbReference>
<protein>
    <submittedName>
        <fullName evidence="4">Regulatory protein BlaR1</fullName>
    </submittedName>
</protein>
<dbReference type="Gene3D" id="3.30.2010.10">
    <property type="entry name" value="Metalloproteases ('zincins'), catalytic domain"/>
    <property type="match status" value="1"/>
</dbReference>
<dbReference type="AlphaFoldDB" id="A0A518IFG3"/>
<evidence type="ECO:0000256" key="2">
    <source>
        <dbReference type="SAM" id="Phobius"/>
    </source>
</evidence>
<sequence>MIHFFQHTAEQWGGFVLSAGIQAAFVAFFAFVFLFLTRRFISAPLRYAILLVVLVKFAMPPFLDLQTGLFTKYSVIRNTVIITDPVIVIDEAPGITSQIASDTSRSRVPSHPASKSKTKPTPQTASSRASVPVVSKPEPEFRWSCLLLPLYLLGTAVFVGLLIHRYRCVRRIVRASTLQQDGFLFSEVARISELLQMKSPPALRISDETDAPFAIGAFRPVIVMPRAIAEELQPDQLTIVIAHELAHIRRRDLLIGWFETLVSLVWWFHPALWWLRKSLRRTREDCCDDLLLAKQLAEPERYCETLIEAASRQSTRLTEPLVLGFVHQEHPAARRIRRLMNSTLFRADRLRYPALIFTLLFALIMLPGLRPDQQPVTETTLEGDYGWRNLPFRIDAGEETAIKECKELAQTYFFTRNDIRDFSLPETRDKLEAILEAHPKLFYAQNLLGTWHRMNGNLEEASRLLNESLANAPVVLTQTYKRGNGDPIQDVAIDQLEIECNRVQKGSLDPSLRLKFVALITDSQGQVHLPVYDTVYRTSSQSYPVDYFAEFQNLGWIESNARNGILPDVMVWKPWSRPRDFTRTASQTPRLKNATGTDTLQLISDSNAYSIGRVARGQADGRVRTEDGKGMGIAVKGSSLKITNGTFMDHALIELAGPAPSRFALSQVDVLDSQTKIPLQSFQYGAGFTWTDQSRFHLFSLWEKLPDKVDLVLKVMNYDSDDFRYQIPAAIGSTVQHAGSSFAITYLGAGNHNGWSSNSGFHGEAQGLENTSEIIFQITGNREQKFSLWVVSKTGRRQNLNKDGWFSSQTGNSSIRIMLPLSEIAHFELVPYVEPKTIYFEQIQLPARSAPLNQELPLIEFPVDGQARKYTSDAFNPLRVHFESHRGNLYSGMGSYNNSFEFHERPLKDQFPKSKMTVSWYYHATIDLKHRLEFVVAPPPVKPGRSRSQSSSAIWGDAGFTSRETPLESVKAVLLEILPKPDGE</sequence>
<keyword evidence="2" id="KW-0472">Membrane</keyword>
<feature type="domain" description="Peptidase M56" evidence="3">
    <location>
        <begin position="15"/>
        <end position="337"/>
    </location>
</feature>
<accession>A0A518IFG3</accession>
<dbReference type="PANTHER" id="PTHR34978">
    <property type="entry name" value="POSSIBLE SENSOR-TRANSDUCER PROTEIN BLAR"/>
    <property type="match status" value="1"/>
</dbReference>
<keyword evidence="2" id="KW-0812">Transmembrane</keyword>
<keyword evidence="2" id="KW-1133">Transmembrane helix</keyword>
<dbReference type="EMBL" id="CP037452">
    <property type="protein sequence ID" value="QDV51829.1"/>
    <property type="molecule type" value="Genomic_DNA"/>
</dbReference>
<gene>
    <name evidence="4" type="primary">blaR1_12</name>
    <name evidence="4" type="ORF">Enr17x_38880</name>
</gene>
<dbReference type="InterPro" id="IPR052173">
    <property type="entry name" value="Beta-lactam_resp_regulator"/>
</dbReference>
<feature type="compositionally biased region" description="Polar residues" evidence="1">
    <location>
        <begin position="99"/>
        <end position="129"/>
    </location>
</feature>
<dbReference type="RefSeq" id="WP_145311224.1">
    <property type="nucleotide sequence ID" value="NZ_CP037452.1"/>
</dbReference>
<organism evidence="4 5">
    <name type="scientific">Gimesia fumaroli</name>
    <dbReference type="NCBI Taxonomy" id="2527976"/>
    <lineage>
        <taxon>Bacteria</taxon>
        <taxon>Pseudomonadati</taxon>
        <taxon>Planctomycetota</taxon>
        <taxon>Planctomycetia</taxon>
        <taxon>Planctomycetales</taxon>
        <taxon>Planctomycetaceae</taxon>
        <taxon>Gimesia</taxon>
    </lineage>
</organism>
<evidence type="ECO:0000259" key="3">
    <source>
        <dbReference type="Pfam" id="PF05569"/>
    </source>
</evidence>
<name>A0A518IFG3_9PLAN</name>
<evidence type="ECO:0000313" key="4">
    <source>
        <dbReference type="EMBL" id="QDV51829.1"/>
    </source>
</evidence>
<dbReference type="InterPro" id="IPR008756">
    <property type="entry name" value="Peptidase_M56"/>
</dbReference>
<feature type="region of interest" description="Disordered" evidence="1">
    <location>
        <begin position="99"/>
        <end position="131"/>
    </location>
</feature>
<evidence type="ECO:0000313" key="5">
    <source>
        <dbReference type="Proteomes" id="UP000318313"/>
    </source>
</evidence>
<proteinExistence type="predicted"/>
<feature type="transmembrane region" description="Helical" evidence="2">
    <location>
        <begin position="12"/>
        <end position="36"/>
    </location>
</feature>
<dbReference type="KEGG" id="gfm:Enr17x_38880"/>
<reference evidence="4 5" key="1">
    <citation type="submission" date="2019-03" db="EMBL/GenBank/DDBJ databases">
        <title>Deep-cultivation of Planctomycetes and their phenomic and genomic characterization uncovers novel biology.</title>
        <authorList>
            <person name="Wiegand S."/>
            <person name="Jogler M."/>
            <person name="Boedeker C."/>
            <person name="Pinto D."/>
            <person name="Vollmers J."/>
            <person name="Rivas-Marin E."/>
            <person name="Kohn T."/>
            <person name="Peeters S.H."/>
            <person name="Heuer A."/>
            <person name="Rast P."/>
            <person name="Oberbeckmann S."/>
            <person name="Bunk B."/>
            <person name="Jeske O."/>
            <person name="Meyerdierks A."/>
            <person name="Storesund J.E."/>
            <person name="Kallscheuer N."/>
            <person name="Luecker S."/>
            <person name="Lage O.M."/>
            <person name="Pohl T."/>
            <person name="Merkel B.J."/>
            <person name="Hornburger P."/>
            <person name="Mueller R.-W."/>
            <person name="Bruemmer F."/>
            <person name="Labrenz M."/>
            <person name="Spormann A.M."/>
            <person name="Op den Camp H."/>
            <person name="Overmann J."/>
            <person name="Amann R."/>
            <person name="Jetten M.S.M."/>
            <person name="Mascher T."/>
            <person name="Medema M.H."/>
            <person name="Devos D.P."/>
            <person name="Kaster A.-K."/>
            <person name="Ovreas L."/>
            <person name="Rohde M."/>
            <person name="Galperin M.Y."/>
            <person name="Jogler C."/>
        </authorList>
    </citation>
    <scope>NUCLEOTIDE SEQUENCE [LARGE SCALE GENOMIC DNA]</scope>
    <source>
        <strain evidence="4 5">Enr17</strain>
    </source>
</reference>
<evidence type="ECO:0000256" key="1">
    <source>
        <dbReference type="SAM" id="MobiDB-lite"/>
    </source>
</evidence>
<dbReference type="Proteomes" id="UP000318313">
    <property type="component" value="Chromosome"/>
</dbReference>
<dbReference type="OrthoDB" id="219918at2"/>
<keyword evidence="5" id="KW-1185">Reference proteome</keyword>